<dbReference type="InterPro" id="IPR034333">
    <property type="entry name" value="GST_Zeta_N"/>
</dbReference>
<dbReference type="InterPro" id="IPR005955">
    <property type="entry name" value="GST_Zeta"/>
</dbReference>
<dbReference type="PROSITE" id="PS50404">
    <property type="entry name" value="GST_NTER"/>
    <property type="match status" value="1"/>
</dbReference>
<dbReference type="GO" id="GO:0005737">
    <property type="term" value="C:cytoplasm"/>
    <property type="evidence" value="ECO:0007669"/>
    <property type="project" value="InterPro"/>
</dbReference>
<feature type="domain" description="GST N-terminal" evidence="2">
    <location>
        <begin position="2"/>
        <end position="88"/>
    </location>
</feature>
<dbReference type="GO" id="GO:0006749">
    <property type="term" value="P:glutathione metabolic process"/>
    <property type="evidence" value="ECO:0007669"/>
    <property type="project" value="TreeGrafter"/>
</dbReference>
<dbReference type="SFLD" id="SFLDS00019">
    <property type="entry name" value="Glutathione_Transferase_(cytos"/>
    <property type="match status" value="1"/>
</dbReference>
<dbReference type="EC" id="5.2.1.2" evidence="4"/>
<evidence type="ECO:0000256" key="1">
    <source>
        <dbReference type="ARBA" id="ARBA00010007"/>
    </source>
</evidence>
<dbReference type="GO" id="GO:0004364">
    <property type="term" value="F:glutathione transferase activity"/>
    <property type="evidence" value="ECO:0007669"/>
    <property type="project" value="UniProtKB-EC"/>
</dbReference>
<dbReference type="InterPro" id="IPR004046">
    <property type="entry name" value="GST_C"/>
</dbReference>
<proteinExistence type="inferred from homology"/>
<dbReference type="PANTHER" id="PTHR42673:SF21">
    <property type="entry name" value="GLUTATHIONE S-TRANSFERASE YFCF"/>
    <property type="match status" value="1"/>
</dbReference>
<dbReference type="PANTHER" id="PTHR42673">
    <property type="entry name" value="MALEYLACETOACETATE ISOMERASE"/>
    <property type="match status" value="1"/>
</dbReference>
<dbReference type="CDD" id="cd03042">
    <property type="entry name" value="GST_N_Zeta"/>
    <property type="match status" value="1"/>
</dbReference>
<keyword evidence="4" id="KW-0808">Transferase</keyword>
<dbReference type="Pfam" id="PF14497">
    <property type="entry name" value="GST_C_3"/>
    <property type="match status" value="1"/>
</dbReference>
<evidence type="ECO:0000259" key="3">
    <source>
        <dbReference type="PROSITE" id="PS50405"/>
    </source>
</evidence>
<dbReference type="AlphaFoldDB" id="A0A3B0ZA74"/>
<feature type="domain" description="GST C-terminal" evidence="3">
    <location>
        <begin position="93"/>
        <end position="220"/>
    </location>
</feature>
<dbReference type="GO" id="GO:0016034">
    <property type="term" value="F:maleylacetoacetate isomerase activity"/>
    <property type="evidence" value="ECO:0007669"/>
    <property type="project" value="UniProtKB-EC"/>
</dbReference>
<evidence type="ECO:0000259" key="2">
    <source>
        <dbReference type="PROSITE" id="PS50404"/>
    </source>
</evidence>
<dbReference type="InterPro" id="IPR040079">
    <property type="entry name" value="Glutathione_S-Trfase"/>
</dbReference>
<dbReference type="InterPro" id="IPR036282">
    <property type="entry name" value="Glutathione-S-Trfase_C_sf"/>
</dbReference>
<evidence type="ECO:0000313" key="4">
    <source>
        <dbReference type="EMBL" id="VAW83179.1"/>
    </source>
</evidence>
<dbReference type="FunFam" id="1.20.1050.10:FF:000017">
    <property type="entry name" value="Maleylacetoacetate isomerase"/>
    <property type="match status" value="1"/>
</dbReference>
<name>A0A3B0ZA74_9ZZZZ</name>
<dbReference type="InterPro" id="IPR004045">
    <property type="entry name" value="Glutathione_S-Trfase_N"/>
</dbReference>
<dbReference type="PROSITE" id="PS50405">
    <property type="entry name" value="GST_CTER"/>
    <property type="match status" value="1"/>
</dbReference>
<dbReference type="EC" id="2.5.1.18" evidence="4"/>
<dbReference type="SUPFAM" id="SSF47616">
    <property type="entry name" value="GST C-terminal domain-like"/>
    <property type="match status" value="1"/>
</dbReference>
<organism evidence="4">
    <name type="scientific">hydrothermal vent metagenome</name>
    <dbReference type="NCBI Taxonomy" id="652676"/>
    <lineage>
        <taxon>unclassified sequences</taxon>
        <taxon>metagenomes</taxon>
        <taxon>ecological metagenomes</taxon>
    </lineage>
</organism>
<dbReference type="NCBIfam" id="TIGR01262">
    <property type="entry name" value="maiA"/>
    <property type="match status" value="1"/>
</dbReference>
<protein>
    <submittedName>
        <fullName evidence="4">Maleylacetoacetate isomerase @ Glutathione S-transferase, zeta</fullName>
        <ecNumber evidence="4">2.5.1.18</ecNumber>
        <ecNumber evidence="4">5.2.1.2</ecNumber>
    </submittedName>
</protein>
<dbReference type="SFLD" id="SFLDG00358">
    <property type="entry name" value="Main_(cytGST)"/>
    <property type="match status" value="1"/>
</dbReference>
<dbReference type="CDD" id="cd03191">
    <property type="entry name" value="GST_C_Zeta"/>
    <property type="match status" value="1"/>
</dbReference>
<dbReference type="InterPro" id="IPR034330">
    <property type="entry name" value="GST_Zeta_C"/>
</dbReference>
<sequence length="220" mass="25287">MSELTLYTYFRSSAAYRVRIALAYKQLPYSSSFVHLVKDGGQQHSEEYKKINAQELVPALKINGADGPVLAQSMAILEYLEERYPKPPLLPADFLSRAEVRAFAQCFVADIHPLNNLRVTQYLENKLSINQQEKAEWYRHWITTGFAAIEQRLRENKQGRYCFGNNISMADVCLIPQVYNAIRFSIVLDSYPEITKIYLNCMELDAFSQAAPEQQEDCDL</sequence>
<gene>
    <name evidence="4" type="ORF">MNBD_GAMMA16-465</name>
</gene>
<dbReference type="EMBL" id="UOFO01000002">
    <property type="protein sequence ID" value="VAW83179.1"/>
    <property type="molecule type" value="Genomic_DNA"/>
</dbReference>
<accession>A0A3B0ZA74</accession>
<keyword evidence="4" id="KW-0413">Isomerase</keyword>
<dbReference type="Pfam" id="PF13409">
    <property type="entry name" value="GST_N_2"/>
    <property type="match status" value="1"/>
</dbReference>
<dbReference type="InterPro" id="IPR010987">
    <property type="entry name" value="Glutathione-S-Trfase_C-like"/>
</dbReference>
<dbReference type="SUPFAM" id="SSF52833">
    <property type="entry name" value="Thioredoxin-like"/>
    <property type="match status" value="1"/>
</dbReference>
<dbReference type="InterPro" id="IPR036249">
    <property type="entry name" value="Thioredoxin-like_sf"/>
</dbReference>
<dbReference type="Gene3D" id="1.20.1050.10">
    <property type="match status" value="1"/>
</dbReference>
<comment type="similarity">
    <text evidence="1">Belongs to the GST superfamily. Zeta family.</text>
</comment>
<dbReference type="GO" id="GO:0006559">
    <property type="term" value="P:L-phenylalanine catabolic process"/>
    <property type="evidence" value="ECO:0007669"/>
    <property type="project" value="TreeGrafter"/>
</dbReference>
<dbReference type="Gene3D" id="3.40.30.10">
    <property type="entry name" value="Glutaredoxin"/>
    <property type="match status" value="1"/>
</dbReference>
<reference evidence="4" key="1">
    <citation type="submission" date="2018-06" db="EMBL/GenBank/DDBJ databases">
        <authorList>
            <person name="Zhirakovskaya E."/>
        </authorList>
    </citation>
    <scope>NUCLEOTIDE SEQUENCE</scope>
</reference>